<dbReference type="Pfam" id="PF04043">
    <property type="entry name" value="PMEI"/>
    <property type="match status" value="1"/>
</dbReference>
<evidence type="ECO:0000313" key="6">
    <source>
        <dbReference type="Proteomes" id="UP001634007"/>
    </source>
</evidence>
<dbReference type="InterPro" id="IPR051955">
    <property type="entry name" value="PME_Inhibitor"/>
</dbReference>
<organism evidence="5 6">
    <name type="scientific">Eucalyptus globulus</name>
    <name type="common">Tasmanian blue gum</name>
    <dbReference type="NCBI Taxonomy" id="34317"/>
    <lineage>
        <taxon>Eukaryota</taxon>
        <taxon>Viridiplantae</taxon>
        <taxon>Streptophyta</taxon>
        <taxon>Embryophyta</taxon>
        <taxon>Tracheophyta</taxon>
        <taxon>Spermatophyta</taxon>
        <taxon>Magnoliopsida</taxon>
        <taxon>eudicotyledons</taxon>
        <taxon>Gunneridae</taxon>
        <taxon>Pentapetalae</taxon>
        <taxon>rosids</taxon>
        <taxon>malvids</taxon>
        <taxon>Myrtales</taxon>
        <taxon>Myrtaceae</taxon>
        <taxon>Myrtoideae</taxon>
        <taxon>Eucalypteae</taxon>
        <taxon>Eucalyptus</taxon>
    </lineage>
</organism>
<dbReference type="EMBL" id="JBJKBG010000002">
    <property type="protein sequence ID" value="KAL3751211.1"/>
    <property type="molecule type" value="Genomic_DNA"/>
</dbReference>
<gene>
    <name evidence="5" type="ORF">ACJRO7_012091</name>
</gene>
<evidence type="ECO:0000256" key="3">
    <source>
        <dbReference type="SAM" id="SignalP"/>
    </source>
</evidence>
<dbReference type="InterPro" id="IPR006501">
    <property type="entry name" value="Pectinesterase_inhib_dom"/>
</dbReference>
<dbReference type="PANTHER" id="PTHR31080:SF64">
    <property type="entry name" value="PLANT INVERTASE_PECTIN METHYLESTERASE INHIBITOR SUPERFAMILY PROTEIN"/>
    <property type="match status" value="1"/>
</dbReference>
<evidence type="ECO:0000256" key="1">
    <source>
        <dbReference type="ARBA" id="ARBA00022729"/>
    </source>
</evidence>
<reference evidence="5 6" key="1">
    <citation type="submission" date="2024-11" db="EMBL/GenBank/DDBJ databases">
        <title>Chromosome-level genome assembly of Eucalyptus globulus Labill. provides insights into its genome evolution.</title>
        <authorList>
            <person name="Li X."/>
        </authorList>
    </citation>
    <scope>NUCLEOTIDE SEQUENCE [LARGE SCALE GENOMIC DNA]</scope>
    <source>
        <strain evidence="5">CL2024</strain>
        <tissue evidence="5">Fresh tender leaves</tissue>
    </source>
</reference>
<feature type="domain" description="Pectinesterase inhibitor" evidence="4">
    <location>
        <begin position="37"/>
        <end position="203"/>
    </location>
</feature>
<evidence type="ECO:0000256" key="2">
    <source>
        <dbReference type="ARBA" id="ARBA00038471"/>
    </source>
</evidence>
<proteinExistence type="inferred from homology"/>
<accession>A0ABD3LLT5</accession>
<evidence type="ECO:0000313" key="5">
    <source>
        <dbReference type="EMBL" id="KAL3751211.1"/>
    </source>
</evidence>
<feature type="signal peptide" evidence="3">
    <location>
        <begin position="1"/>
        <end position="33"/>
    </location>
</feature>
<evidence type="ECO:0000259" key="4">
    <source>
        <dbReference type="SMART" id="SM00856"/>
    </source>
</evidence>
<protein>
    <recommendedName>
        <fullName evidence="4">Pectinesterase inhibitor domain-containing protein</fullName>
    </recommendedName>
</protein>
<dbReference type="GO" id="GO:0046910">
    <property type="term" value="F:pectinesterase inhibitor activity"/>
    <property type="evidence" value="ECO:0007669"/>
    <property type="project" value="UniProtKB-ARBA"/>
</dbReference>
<keyword evidence="1 3" id="KW-0732">Signal</keyword>
<dbReference type="AlphaFoldDB" id="A0ABD3LLT5"/>
<keyword evidence="6" id="KW-1185">Reference proteome</keyword>
<dbReference type="PANTHER" id="PTHR31080">
    <property type="entry name" value="PECTINESTERASE INHIBITOR-LIKE"/>
    <property type="match status" value="1"/>
</dbReference>
<dbReference type="Proteomes" id="UP001634007">
    <property type="component" value="Unassembled WGS sequence"/>
</dbReference>
<comment type="similarity">
    <text evidence="2">Belongs to the PMEI family.</text>
</comment>
<dbReference type="Gene3D" id="1.20.140.40">
    <property type="entry name" value="Invertase/pectin methylesterase inhibitor family protein"/>
    <property type="match status" value="1"/>
</dbReference>
<dbReference type="SMART" id="SM00856">
    <property type="entry name" value="PMEI"/>
    <property type="match status" value="1"/>
</dbReference>
<dbReference type="CDD" id="cd15798">
    <property type="entry name" value="PMEI-like_3"/>
    <property type="match status" value="1"/>
</dbReference>
<dbReference type="InterPro" id="IPR035513">
    <property type="entry name" value="Invertase/methylesterase_inhib"/>
</dbReference>
<comment type="caution">
    <text evidence="5">The sequence shown here is derived from an EMBL/GenBank/DDBJ whole genome shotgun (WGS) entry which is preliminary data.</text>
</comment>
<dbReference type="FunFam" id="1.20.140.40:FF:000005">
    <property type="entry name" value="Pectin methylesterase inhibitor 1"/>
    <property type="match status" value="1"/>
</dbReference>
<sequence>MRYQKKERSMPMMQARRALALLLHIVPILAAAASPDNGTDFIRASCGETLYPDVCYSSLSSYAGSVQQSPGQLARAAIAVSLASAQKMAAYLANLSRTHAADPGAEPPAASAALRDCVTNMGDAVGEIRGSLKQMRQLATAGAASQEGFRFQMSNVQTWMSAALTDEDTCTDGFEDVPDGPVKSDVCNRAGEVEKVMSNALALVNSYVNKEAPP</sequence>
<name>A0ABD3LLT5_EUCGL</name>
<dbReference type="SUPFAM" id="SSF101148">
    <property type="entry name" value="Plant invertase/pectin methylesterase inhibitor"/>
    <property type="match status" value="1"/>
</dbReference>
<feature type="chain" id="PRO_5044864755" description="Pectinesterase inhibitor domain-containing protein" evidence="3">
    <location>
        <begin position="34"/>
        <end position="214"/>
    </location>
</feature>
<dbReference type="NCBIfam" id="TIGR01614">
    <property type="entry name" value="PME_inhib"/>
    <property type="match status" value="1"/>
</dbReference>